<sequence>KEIKAYLCTKGLWLLVSGKKSHRLATQPDKQAKWDREQNKAAGELFLHCSADQALSIC</sequence>
<gene>
    <name evidence="1" type="ORF">CY34DRAFT_87617</name>
</gene>
<dbReference type="Proteomes" id="UP000054485">
    <property type="component" value="Unassembled WGS sequence"/>
</dbReference>
<dbReference type="OrthoDB" id="2668145at2759"/>
<proteinExistence type="predicted"/>
<name>A0A0D0AQE0_9AGAM</name>
<reference evidence="2" key="2">
    <citation type="submission" date="2015-01" db="EMBL/GenBank/DDBJ databases">
        <title>Evolutionary Origins and Diversification of the Mycorrhizal Mutualists.</title>
        <authorList>
            <consortium name="DOE Joint Genome Institute"/>
            <consortium name="Mycorrhizal Genomics Consortium"/>
            <person name="Kohler A."/>
            <person name="Kuo A."/>
            <person name="Nagy L.G."/>
            <person name="Floudas D."/>
            <person name="Copeland A."/>
            <person name="Barry K.W."/>
            <person name="Cichocki N."/>
            <person name="Veneault-Fourrey C."/>
            <person name="LaButti K."/>
            <person name="Lindquist E.A."/>
            <person name="Lipzen A."/>
            <person name="Lundell T."/>
            <person name="Morin E."/>
            <person name="Murat C."/>
            <person name="Riley R."/>
            <person name="Ohm R."/>
            <person name="Sun H."/>
            <person name="Tunlid A."/>
            <person name="Henrissat B."/>
            <person name="Grigoriev I.V."/>
            <person name="Hibbett D.S."/>
            <person name="Martin F."/>
        </authorList>
    </citation>
    <scope>NUCLEOTIDE SEQUENCE [LARGE SCALE GENOMIC DNA]</scope>
    <source>
        <strain evidence="2">UH-Slu-Lm8-n1</strain>
    </source>
</reference>
<dbReference type="InParanoid" id="A0A0D0AQE0"/>
<dbReference type="HOGENOM" id="CLU_2984795_0_0_1"/>
<protein>
    <submittedName>
        <fullName evidence="1">Uncharacterized protein</fullName>
    </submittedName>
</protein>
<dbReference type="EMBL" id="KN835308">
    <property type="protein sequence ID" value="KIK40279.1"/>
    <property type="molecule type" value="Genomic_DNA"/>
</dbReference>
<dbReference type="AlphaFoldDB" id="A0A0D0AQE0"/>
<accession>A0A0D0AQE0</accession>
<keyword evidence="2" id="KW-1185">Reference proteome</keyword>
<organism evidence="1 2">
    <name type="scientific">Suillus luteus UH-Slu-Lm8-n1</name>
    <dbReference type="NCBI Taxonomy" id="930992"/>
    <lineage>
        <taxon>Eukaryota</taxon>
        <taxon>Fungi</taxon>
        <taxon>Dikarya</taxon>
        <taxon>Basidiomycota</taxon>
        <taxon>Agaricomycotina</taxon>
        <taxon>Agaricomycetes</taxon>
        <taxon>Agaricomycetidae</taxon>
        <taxon>Boletales</taxon>
        <taxon>Suillineae</taxon>
        <taxon>Suillaceae</taxon>
        <taxon>Suillus</taxon>
    </lineage>
</organism>
<evidence type="ECO:0000313" key="1">
    <source>
        <dbReference type="EMBL" id="KIK40279.1"/>
    </source>
</evidence>
<reference evidence="1 2" key="1">
    <citation type="submission" date="2014-04" db="EMBL/GenBank/DDBJ databases">
        <authorList>
            <consortium name="DOE Joint Genome Institute"/>
            <person name="Kuo A."/>
            <person name="Ruytinx J."/>
            <person name="Rineau F."/>
            <person name="Colpaert J."/>
            <person name="Kohler A."/>
            <person name="Nagy L.G."/>
            <person name="Floudas D."/>
            <person name="Copeland A."/>
            <person name="Barry K.W."/>
            <person name="Cichocki N."/>
            <person name="Veneault-Fourrey C."/>
            <person name="LaButti K."/>
            <person name="Lindquist E.A."/>
            <person name="Lipzen A."/>
            <person name="Lundell T."/>
            <person name="Morin E."/>
            <person name="Murat C."/>
            <person name="Sun H."/>
            <person name="Tunlid A."/>
            <person name="Henrissat B."/>
            <person name="Grigoriev I.V."/>
            <person name="Hibbett D.S."/>
            <person name="Martin F."/>
            <person name="Nordberg H.P."/>
            <person name="Cantor M.N."/>
            <person name="Hua S.X."/>
        </authorList>
    </citation>
    <scope>NUCLEOTIDE SEQUENCE [LARGE SCALE GENOMIC DNA]</scope>
    <source>
        <strain evidence="1 2">UH-Slu-Lm8-n1</strain>
    </source>
</reference>
<feature type="non-terminal residue" evidence="1">
    <location>
        <position position="1"/>
    </location>
</feature>
<evidence type="ECO:0000313" key="2">
    <source>
        <dbReference type="Proteomes" id="UP000054485"/>
    </source>
</evidence>